<accession>A0A175W3R6</accession>
<dbReference type="SUPFAM" id="SSF51569">
    <property type="entry name" value="Aldolase"/>
    <property type="match status" value="1"/>
</dbReference>
<dbReference type="PANTHER" id="PTHR12128">
    <property type="entry name" value="DIHYDRODIPICOLINATE SYNTHASE"/>
    <property type="match status" value="1"/>
</dbReference>
<dbReference type="OrthoDB" id="191315at2759"/>
<keyword evidence="2" id="KW-0704">Schiff base</keyword>
<dbReference type="PRINTS" id="PR00146">
    <property type="entry name" value="DHPICSNTHASE"/>
</dbReference>
<dbReference type="Proteomes" id="UP000078237">
    <property type="component" value="Unassembled WGS sequence"/>
</dbReference>
<organism evidence="3 4">
    <name type="scientific">Madurella mycetomatis</name>
    <dbReference type="NCBI Taxonomy" id="100816"/>
    <lineage>
        <taxon>Eukaryota</taxon>
        <taxon>Fungi</taxon>
        <taxon>Dikarya</taxon>
        <taxon>Ascomycota</taxon>
        <taxon>Pezizomycotina</taxon>
        <taxon>Sordariomycetes</taxon>
        <taxon>Sordariomycetidae</taxon>
        <taxon>Sordariales</taxon>
        <taxon>Sordariales incertae sedis</taxon>
        <taxon>Madurella</taxon>
    </lineage>
</organism>
<name>A0A175W3R6_9PEZI</name>
<dbReference type="AlphaFoldDB" id="A0A175W3R6"/>
<dbReference type="Gene3D" id="3.20.20.70">
    <property type="entry name" value="Aldolase class I"/>
    <property type="match status" value="1"/>
</dbReference>
<dbReference type="InterPro" id="IPR013785">
    <property type="entry name" value="Aldolase_TIM"/>
</dbReference>
<evidence type="ECO:0000313" key="4">
    <source>
        <dbReference type="Proteomes" id="UP000078237"/>
    </source>
</evidence>
<dbReference type="VEuPathDB" id="FungiDB:MMYC01_205447"/>
<dbReference type="Pfam" id="PF00701">
    <property type="entry name" value="DHDPS"/>
    <property type="match status" value="1"/>
</dbReference>
<evidence type="ECO:0000256" key="1">
    <source>
        <dbReference type="ARBA" id="ARBA00023239"/>
    </source>
</evidence>
<dbReference type="PROSITE" id="PS00665">
    <property type="entry name" value="DHDPS_1"/>
    <property type="match status" value="1"/>
</dbReference>
<keyword evidence="4" id="KW-1185">Reference proteome</keyword>
<dbReference type="EMBL" id="LCTW02000124">
    <property type="protein sequence ID" value="KXX78336.1"/>
    <property type="molecule type" value="Genomic_DNA"/>
</dbReference>
<dbReference type="PANTHER" id="PTHR12128:SF68">
    <property type="entry name" value="DIHYDRODIPICOLINATE SYNTHETASE"/>
    <property type="match status" value="1"/>
</dbReference>
<dbReference type="InterPro" id="IPR002220">
    <property type="entry name" value="DapA-like"/>
</dbReference>
<sequence length="333" mass="35609">MASTTTSPIPPRGVWVPSPTFFLPSSASKDSLQPPVDIQAQIDHSVFLAKSGITGIVLLGSTGEAVHLSSTERSALISSVRQGLDKAGFPDYPLMAGVLAPGLDETLEWLDVYAKAGAQWGLVLTPGYFGSATTQEGIAEWYTIVADKSPIPVLVYNYPGVTNGVHVLPETYRELARHEKIVGCKMSHGNVSHHVQVSLDPAIDHDNFRVYSGFGNQLAPIVEFGAAGVIDGMAAFYPKTVVRLMSLVEQGLNGEVSAQSRAEILHLQFVVSLAEEFVMRNGVIGIKEATCRVAGFGTLEGGRLPIKGRLPPGAWETAERLFLAEIAKTEASL</sequence>
<protein>
    <submittedName>
        <fullName evidence="3">4-hydroxy-2-oxoglutarate aldolase, mitochondrial</fullName>
    </submittedName>
</protein>
<proteinExistence type="predicted"/>
<dbReference type="CDD" id="cd00408">
    <property type="entry name" value="DHDPS-like"/>
    <property type="match status" value="1"/>
</dbReference>
<evidence type="ECO:0000256" key="2">
    <source>
        <dbReference type="ARBA" id="ARBA00023270"/>
    </source>
</evidence>
<reference evidence="3 4" key="1">
    <citation type="journal article" date="2016" name="Genome Announc.">
        <title>Genome Sequence of Madurella mycetomatis mm55, Isolated from a Human Mycetoma Case in Sudan.</title>
        <authorList>
            <person name="Smit S."/>
            <person name="Derks M.F."/>
            <person name="Bervoets S."/>
            <person name="Fahal A."/>
            <person name="van Leeuwen W."/>
            <person name="van Belkum A."/>
            <person name="van de Sande W.W."/>
        </authorList>
    </citation>
    <scope>NUCLEOTIDE SEQUENCE [LARGE SCALE GENOMIC DNA]</scope>
    <source>
        <strain evidence="4">mm55</strain>
    </source>
</reference>
<dbReference type="STRING" id="100816.A0A175W3R6"/>
<comment type="caution">
    <text evidence="3">The sequence shown here is derived from an EMBL/GenBank/DDBJ whole genome shotgun (WGS) entry which is preliminary data.</text>
</comment>
<gene>
    <name evidence="3" type="ORF">MMYC01_205447</name>
</gene>
<dbReference type="GO" id="GO:0008840">
    <property type="term" value="F:4-hydroxy-tetrahydrodipicolinate synthase activity"/>
    <property type="evidence" value="ECO:0007669"/>
    <property type="project" value="TreeGrafter"/>
</dbReference>
<evidence type="ECO:0000313" key="3">
    <source>
        <dbReference type="EMBL" id="KXX78336.1"/>
    </source>
</evidence>
<dbReference type="SMART" id="SM01130">
    <property type="entry name" value="DHDPS"/>
    <property type="match status" value="1"/>
</dbReference>
<keyword evidence="1" id="KW-0456">Lyase</keyword>
<dbReference type="InterPro" id="IPR020624">
    <property type="entry name" value="Schiff_base-form_aldolases_CS"/>
</dbReference>